<protein>
    <recommendedName>
        <fullName evidence="10">UDP-N-acetylmuramoyl-tripeptide--D-alanyl-D-alanine ligase</fullName>
        <ecNumber evidence="10">6.3.2.10</ecNumber>
    </recommendedName>
</protein>
<evidence type="ECO:0000313" key="14">
    <source>
        <dbReference type="Proteomes" id="UP000000496"/>
    </source>
</evidence>
<dbReference type="GO" id="GO:0047480">
    <property type="term" value="F:UDP-N-acetylmuramoyl-tripeptide-D-alanyl-D-alanine ligase activity"/>
    <property type="evidence" value="ECO:0007669"/>
    <property type="project" value="UniProtKB-EC"/>
</dbReference>
<sequence length="436" mass="48251">MIKKHLKEIGEFLGLERGTEIYPSSAAFDSRKIERKGLFFALEGETHDGHTFLKEVAQKGACAAVVSQKYQGPDFGLTLFPVPDVRLTLQALAKWVHQEDPPYVIAITGTVGKTTTKEFIANLLKERYRLAKPIGSANSQVSLPLMLLNQAESVEMLVLEMGMSFPGEISRLIDIAPPDFGILTKVSLVHSQNFDTIDDIAAAKMELFEKTDAGLFNLDTMEFPAVQEGALRKTFYSITDPHADYFLKKNGDQVVIVEKGKESPPLTVPFQATHLLENFLCAVAVARMHELTWDEIQHGASALQPYMHRFQVILREGIQFVDDSYNASVVSMKAALDNLPRGKKTIALLGDMRELGKFSKKCHEEVATHALDIVDHLLCIGNEIQPMIDVFEAAGKPVEKVGSCEEAKKRIAALATQGDVVLIKGSNSLKLWKTLE</sequence>
<dbReference type="GO" id="GO:0051301">
    <property type="term" value="P:cell division"/>
    <property type="evidence" value="ECO:0007669"/>
    <property type="project" value="UniProtKB-KW"/>
</dbReference>
<dbReference type="GO" id="GO:0009252">
    <property type="term" value="P:peptidoglycan biosynthetic process"/>
    <property type="evidence" value="ECO:0007669"/>
    <property type="project" value="UniProtKB-UniPathway"/>
</dbReference>
<gene>
    <name evidence="13" type="primary">murF</name>
    <name evidence="13" type="ordered locus">SNE_A17300</name>
</gene>
<dbReference type="InterPro" id="IPR036615">
    <property type="entry name" value="Mur_ligase_C_dom_sf"/>
</dbReference>
<evidence type="ECO:0000256" key="9">
    <source>
        <dbReference type="ARBA" id="ARBA00023316"/>
    </source>
</evidence>
<dbReference type="UniPathway" id="UPA00219"/>
<dbReference type="InterPro" id="IPR013221">
    <property type="entry name" value="Mur_ligase_cen"/>
</dbReference>
<name>F8L9R4_SIMNZ</name>
<dbReference type="Gene3D" id="3.90.190.20">
    <property type="entry name" value="Mur ligase, C-terminal domain"/>
    <property type="match status" value="1"/>
</dbReference>
<comment type="function">
    <text evidence="10">Involved in cell wall formation. Catalyzes the final step in the synthesis of UDP-N-acetylmuramoyl-pentapeptide, the precursor of murein.</text>
</comment>
<feature type="domain" description="Mur ligase C-terminal" evidence="11">
    <location>
        <begin position="308"/>
        <end position="426"/>
    </location>
</feature>
<dbReference type="GO" id="GO:0005737">
    <property type="term" value="C:cytoplasm"/>
    <property type="evidence" value="ECO:0007669"/>
    <property type="project" value="UniProtKB-SubCell"/>
</dbReference>
<keyword evidence="1" id="KW-0963">Cytoplasm</keyword>
<evidence type="ECO:0000256" key="8">
    <source>
        <dbReference type="ARBA" id="ARBA00023306"/>
    </source>
</evidence>
<dbReference type="Gene3D" id="3.40.1390.10">
    <property type="entry name" value="MurE/MurF, N-terminal domain"/>
    <property type="match status" value="1"/>
</dbReference>
<keyword evidence="6 10" id="KW-0133">Cell shape</keyword>
<keyword evidence="9 10" id="KW-0961">Cell wall biogenesis/degradation</keyword>
<feature type="domain" description="Mur ligase central" evidence="12">
    <location>
        <begin position="107"/>
        <end position="286"/>
    </location>
</feature>
<dbReference type="InterPro" id="IPR035911">
    <property type="entry name" value="MurE/MurF_N"/>
</dbReference>
<evidence type="ECO:0000313" key="13">
    <source>
        <dbReference type="EMBL" id="CCB89607.1"/>
    </source>
</evidence>
<dbReference type="Pfam" id="PF08245">
    <property type="entry name" value="Mur_ligase_M"/>
    <property type="match status" value="1"/>
</dbReference>
<dbReference type="eggNOG" id="COG0770">
    <property type="taxonomic scope" value="Bacteria"/>
</dbReference>
<comment type="pathway">
    <text evidence="10">Cell wall biogenesis; peptidoglycan biosynthesis.</text>
</comment>
<dbReference type="OrthoDB" id="9801978at2"/>
<evidence type="ECO:0000256" key="7">
    <source>
        <dbReference type="ARBA" id="ARBA00022984"/>
    </source>
</evidence>
<dbReference type="KEGG" id="sng:SNE_A17300"/>
<keyword evidence="14" id="KW-1185">Reference proteome</keyword>
<dbReference type="PANTHER" id="PTHR43024:SF1">
    <property type="entry name" value="UDP-N-ACETYLMURAMOYL-TRIPEPTIDE--D-ALANYL-D-ALANINE LIGASE"/>
    <property type="match status" value="1"/>
</dbReference>
<dbReference type="EC" id="6.3.2.10" evidence="10"/>
<dbReference type="GO" id="GO:0071555">
    <property type="term" value="P:cell wall organization"/>
    <property type="evidence" value="ECO:0007669"/>
    <property type="project" value="UniProtKB-KW"/>
</dbReference>
<dbReference type="InterPro" id="IPR004101">
    <property type="entry name" value="Mur_ligase_C"/>
</dbReference>
<dbReference type="EMBL" id="FR872582">
    <property type="protein sequence ID" value="CCB89607.1"/>
    <property type="molecule type" value="Genomic_DNA"/>
</dbReference>
<accession>F8L9R4</accession>
<dbReference type="GO" id="GO:0005524">
    <property type="term" value="F:ATP binding"/>
    <property type="evidence" value="ECO:0007669"/>
    <property type="project" value="UniProtKB-KW"/>
</dbReference>
<dbReference type="SUPFAM" id="SSF53623">
    <property type="entry name" value="MurD-like peptide ligases, catalytic domain"/>
    <property type="match status" value="1"/>
</dbReference>
<evidence type="ECO:0000256" key="10">
    <source>
        <dbReference type="RuleBase" id="RU004136"/>
    </source>
</evidence>
<comment type="subcellular location">
    <subcellularLocation>
        <location evidence="10">Cytoplasm</location>
    </subcellularLocation>
</comment>
<evidence type="ECO:0000259" key="11">
    <source>
        <dbReference type="Pfam" id="PF02875"/>
    </source>
</evidence>
<comment type="catalytic activity">
    <reaction evidence="10">
        <text>D-alanyl-D-alanine + UDP-N-acetyl-alpha-D-muramoyl-L-alanyl-gamma-D-glutamyl-meso-2,6-diaminopimelate + ATP = UDP-N-acetyl-alpha-D-muramoyl-L-alanyl-gamma-D-glutamyl-meso-2,6-diaminopimeloyl-D-alanyl-D-alanine + ADP + phosphate + H(+)</text>
        <dbReference type="Rhea" id="RHEA:28374"/>
        <dbReference type="ChEBI" id="CHEBI:15378"/>
        <dbReference type="ChEBI" id="CHEBI:30616"/>
        <dbReference type="ChEBI" id="CHEBI:43474"/>
        <dbReference type="ChEBI" id="CHEBI:57822"/>
        <dbReference type="ChEBI" id="CHEBI:61386"/>
        <dbReference type="ChEBI" id="CHEBI:83905"/>
        <dbReference type="ChEBI" id="CHEBI:456216"/>
        <dbReference type="EC" id="6.3.2.10"/>
    </reaction>
</comment>
<keyword evidence="5" id="KW-0067">ATP-binding</keyword>
<evidence type="ECO:0000256" key="5">
    <source>
        <dbReference type="ARBA" id="ARBA00022840"/>
    </source>
</evidence>
<dbReference type="SUPFAM" id="SSF63418">
    <property type="entry name" value="MurE/MurF N-terminal domain"/>
    <property type="match status" value="1"/>
</dbReference>
<dbReference type="RefSeq" id="WP_013944073.1">
    <property type="nucleotide sequence ID" value="NC_015713.1"/>
</dbReference>
<dbReference type="NCBIfam" id="TIGR01143">
    <property type="entry name" value="murF"/>
    <property type="match status" value="1"/>
</dbReference>
<dbReference type="Pfam" id="PF02875">
    <property type="entry name" value="Mur_ligase_C"/>
    <property type="match status" value="1"/>
</dbReference>
<evidence type="ECO:0000256" key="6">
    <source>
        <dbReference type="ARBA" id="ARBA00022960"/>
    </source>
</evidence>
<evidence type="ECO:0000259" key="12">
    <source>
        <dbReference type="Pfam" id="PF08245"/>
    </source>
</evidence>
<dbReference type="InterPro" id="IPR036565">
    <property type="entry name" value="Mur-like_cat_sf"/>
</dbReference>
<keyword evidence="2 13" id="KW-0436">Ligase</keyword>
<keyword evidence="3 10" id="KW-0132">Cell division</keyword>
<dbReference type="InterPro" id="IPR005863">
    <property type="entry name" value="UDP-N-AcMur_synth"/>
</dbReference>
<dbReference type="GO" id="GO:0008766">
    <property type="term" value="F:UDP-N-acetylmuramoylalanyl-D-glutamyl-2,6-diaminopimelate-D-alanyl-D-alanine ligase activity"/>
    <property type="evidence" value="ECO:0007669"/>
    <property type="project" value="RHEA"/>
</dbReference>
<keyword evidence="4" id="KW-0547">Nucleotide-binding</keyword>
<dbReference type="SUPFAM" id="SSF53244">
    <property type="entry name" value="MurD-like peptide ligases, peptide-binding domain"/>
    <property type="match status" value="1"/>
</dbReference>
<proteinExistence type="predicted"/>
<organism evidence="13 14">
    <name type="scientific">Simkania negevensis (strain ATCC VR-1471 / DSM 27360 / Z)</name>
    <dbReference type="NCBI Taxonomy" id="331113"/>
    <lineage>
        <taxon>Bacteria</taxon>
        <taxon>Pseudomonadati</taxon>
        <taxon>Chlamydiota</taxon>
        <taxon>Chlamydiia</taxon>
        <taxon>Parachlamydiales</taxon>
        <taxon>Simkaniaceae</taxon>
        <taxon>Simkania</taxon>
    </lineage>
</organism>
<reference evidence="13 14" key="1">
    <citation type="journal article" date="2011" name="Mol. Biol. Evol.">
        <title>Unity in variety--the pan-genome of the Chlamydiae.</title>
        <authorList>
            <person name="Collingro A."/>
            <person name="Tischler P."/>
            <person name="Weinmaier T."/>
            <person name="Penz T."/>
            <person name="Heinz E."/>
            <person name="Brunham R.C."/>
            <person name="Read T.D."/>
            <person name="Bavoil P.M."/>
            <person name="Sachse K."/>
            <person name="Kahane S."/>
            <person name="Friedman M.G."/>
            <person name="Rattei T."/>
            <person name="Myers G.S."/>
            <person name="Horn M."/>
        </authorList>
    </citation>
    <scope>NUCLEOTIDE SEQUENCE [LARGE SCALE GENOMIC DNA]</scope>
    <source>
        <strain evidence="14">ATCC VR-1471 / Z</strain>
    </source>
</reference>
<dbReference type="GO" id="GO:0008360">
    <property type="term" value="P:regulation of cell shape"/>
    <property type="evidence" value="ECO:0007669"/>
    <property type="project" value="UniProtKB-KW"/>
</dbReference>
<dbReference type="Proteomes" id="UP000000496">
    <property type="component" value="Chromosome gsn.131"/>
</dbReference>
<dbReference type="AlphaFoldDB" id="F8L9R4"/>
<dbReference type="PANTHER" id="PTHR43024">
    <property type="entry name" value="UDP-N-ACETYLMURAMOYL-TRIPEPTIDE--D-ALANYL-D-ALANINE LIGASE"/>
    <property type="match status" value="1"/>
</dbReference>
<dbReference type="HOGENOM" id="CLU_031507_1_2_0"/>
<keyword evidence="7 10" id="KW-0573">Peptidoglycan synthesis</keyword>
<evidence type="ECO:0000256" key="2">
    <source>
        <dbReference type="ARBA" id="ARBA00022598"/>
    </source>
</evidence>
<evidence type="ECO:0000256" key="1">
    <source>
        <dbReference type="ARBA" id="ARBA00022490"/>
    </source>
</evidence>
<dbReference type="Gene3D" id="3.40.1190.10">
    <property type="entry name" value="Mur-like, catalytic domain"/>
    <property type="match status" value="1"/>
</dbReference>
<evidence type="ECO:0000256" key="3">
    <source>
        <dbReference type="ARBA" id="ARBA00022618"/>
    </source>
</evidence>
<dbReference type="STRING" id="331113.SNE_A17300"/>
<keyword evidence="8 10" id="KW-0131">Cell cycle</keyword>
<dbReference type="InterPro" id="IPR051046">
    <property type="entry name" value="MurCDEF_CellWall_CoF430Synth"/>
</dbReference>
<evidence type="ECO:0000256" key="4">
    <source>
        <dbReference type="ARBA" id="ARBA00022741"/>
    </source>
</evidence>